<evidence type="ECO:0000259" key="1">
    <source>
        <dbReference type="Pfam" id="PF04149"/>
    </source>
</evidence>
<name>A0A3M2LNQ4_9ACTN</name>
<dbReference type="AlphaFoldDB" id="A0A3M2LNQ4"/>
<gene>
    <name evidence="2" type="ORF">EBO15_30820</name>
</gene>
<sequence length="63" mass="6862">MMHWRKSTYSGGNNANCVEMRRLAADAIGVRDSKNPDAGHITVSAEVLRTALASYRSPEGRNA</sequence>
<evidence type="ECO:0000313" key="3">
    <source>
        <dbReference type="Proteomes" id="UP000282674"/>
    </source>
</evidence>
<proteinExistence type="predicted"/>
<organism evidence="2 3">
    <name type="scientific">Actinomadura harenae</name>
    <dbReference type="NCBI Taxonomy" id="2483351"/>
    <lineage>
        <taxon>Bacteria</taxon>
        <taxon>Bacillati</taxon>
        <taxon>Actinomycetota</taxon>
        <taxon>Actinomycetes</taxon>
        <taxon>Streptosporangiales</taxon>
        <taxon>Thermomonosporaceae</taxon>
        <taxon>Actinomadura</taxon>
    </lineage>
</organism>
<dbReference type="InterPro" id="IPR007278">
    <property type="entry name" value="DUF397"/>
</dbReference>
<reference evidence="2 3" key="1">
    <citation type="submission" date="2018-10" db="EMBL/GenBank/DDBJ databases">
        <title>Isolation from soil.</title>
        <authorList>
            <person name="Hu J."/>
        </authorList>
    </citation>
    <scope>NUCLEOTIDE SEQUENCE [LARGE SCALE GENOMIC DNA]</scope>
    <source>
        <strain evidence="2 3">NEAU-Ht49</strain>
    </source>
</reference>
<dbReference type="Pfam" id="PF04149">
    <property type="entry name" value="DUF397"/>
    <property type="match status" value="1"/>
</dbReference>
<comment type="caution">
    <text evidence="2">The sequence shown here is derived from an EMBL/GenBank/DDBJ whole genome shotgun (WGS) entry which is preliminary data.</text>
</comment>
<dbReference type="RefSeq" id="WP_122197987.1">
    <property type="nucleotide sequence ID" value="NZ_JBHSKC010000028.1"/>
</dbReference>
<accession>A0A3M2LNQ4</accession>
<feature type="domain" description="DUF397" evidence="1">
    <location>
        <begin position="3"/>
        <end position="50"/>
    </location>
</feature>
<dbReference type="EMBL" id="RFFG01000074">
    <property type="protein sequence ID" value="RMI39059.1"/>
    <property type="molecule type" value="Genomic_DNA"/>
</dbReference>
<protein>
    <submittedName>
        <fullName evidence="2">DUF397 domain-containing protein</fullName>
    </submittedName>
</protein>
<dbReference type="OrthoDB" id="3482302at2"/>
<keyword evidence="3" id="KW-1185">Reference proteome</keyword>
<evidence type="ECO:0000313" key="2">
    <source>
        <dbReference type="EMBL" id="RMI39059.1"/>
    </source>
</evidence>
<dbReference type="Proteomes" id="UP000282674">
    <property type="component" value="Unassembled WGS sequence"/>
</dbReference>